<dbReference type="Proteomes" id="UP000186922">
    <property type="component" value="Unassembled WGS sequence"/>
</dbReference>
<accession>A0A1D1W5G5</accession>
<organism evidence="1 2">
    <name type="scientific">Ramazzottius varieornatus</name>
    <name type="common">Water bear</name>
    <name type="synonym">Tardigrade</name>
    <dbReference type="NCBI Taxonomy" id="947166"/>
    <lineage>
        <taxon>Eukaryota</taxon>
        <taxon>Metazoa</taxon>
        <taxon>Ecdysozoa</taxon>
        <taxon>Tardigrada</taxon>
        <taxon>Eutardigrada</taxon>
        <taxon>Parachela</taxon>
        <taxon>Hypsibioidea</taxon>
        <taxon>Ramazzottiidae</taxon>
        <taxon>Ramazzottius</taxon>
    </lineage>
</organism>
<protein>
    <submittedName>
        <fullName evidence="1">Uncharacterized protein</fullName>
    </submittedName>
</protein>
<sequence>MGKLSQWLDEREPVVPALEVVGAQIASATALLHPTNLLLDEVYIDIVSAHIKRKEHRAALLGGVDESYKAISPEDRMDVNCALESGRLLCVELEKPKPNEAKVNGFFRNLADYFLEDGIETYF</sequence>
<evidence type="ECO:0000313" key="2">
    <source>
        <dbReference type="Proteomes" id="UP000186922"/>
    </source>
</evidence>
<dbReference type="EMBL" id="BDGG01000018">
    <property type="protein sequence ID" value="GAV08681.1"/>
    <property type="molecule type" value="Genomic_DNA"/>
</dbReference>
<reference evidence="1 2" key="1">
    <citation type="journal article" date="2016" name="Nat. Commun.">
        <title>Extremotolerant tardigrade genome and improved radiotolerance of human cultured cells by tardigrade-unique protein.</title>
        <authorList>
            <person name="Hashimoto T."/>
            <person name="Horikawa D.D."/>
            <person name="Saito Y."/>
            <person name="Kuwahara H."/>
            <person name="Kozuka-Hata H."/>
            <person name="Shin-I T."/>
            <person name="Minakuchi Y."/>
            <person name="Ohishi K."/>
            <person name="Motoyama A."/>
            <person name="Aizu T."/>
            <person name="Enomoto A."/>
            <person name="Kondo K."/>
            <person name="Tanaka S."/>
            <person name="Hara Y."/>
            <person name="Koshikawa S."/>
            <person name="Sagara H."/>
            <person name="Miura T."/>
            <person name="Yokobori S."/>
            <person name="Miyagawa K."/>
            <person name="Suzuki Y."/>
            <person name="Kubo T."/>
            <person name="Oyama M."/>
            <person name="Kohara Y."/>
            <person name="Fujiyama A."/>
            <person name="Arakawa K."/>
            <person name="Katayama T."/>
            <person name="Toyoda A."/>
            <person name="Kunieda T."/>
        </authorList>
    </citation>
    <scope>NUCLEOTIDE SEQUENCE [LARGE SCALE GENOMIC DNA]</scope>
    <source>
        <strain evidence="1 2">YOKOZUNA-1</strain>
    </source>
</reference>
<proteinExistence type="predicted"/>
<gene>
    <name evidence="1" type="primary">RvY_18340-1</name>
    <name evidence="1" type="synonym">RvY_18340.1</name>
    <name evidence="1" type="ORF">RvY_18340</name>
</gene>
<comment type="caution">
    <text evidence="1">The sequence shown here is derived from an EMBL/GenBank/DDBJ whole genome shotgun (WGS) entry which is preliminary data.</text>
</comment>
<name>A0A1D1W5G5_RAMVA</name>
<dbReference type="AlphaFoldDB" id="A0A1D1W5G5"/>
<evidence type="ECO:0000313" key="1">
    <source>
        <dbReference type="EMBL" id="GAV08681.1"/>
    </source>
</evidence>
<keyword evidence="2" id="KW-1185">Reference proteome</keyword>